<accession>A0A1X7G038</accession>
<dbReference type="Proteomes" id="UP000192934">
    <property type="component" value="Chromosome I"/>
</dbReference>
<dbReference type="AlphaFoldDB" id="A0A1X7G038"/>
<dbReference type="InterPro" id="IPR035919">
    <property type="entry name" value="EAL_sf"/>
</dbReference>
<dbReference type="OrthoDB" id="9814202at2"/>
<dbReference type="InterPro" id="IPR052155">
    <property type="entry name" value="Biofilm_reg_signaling"/>
</dbReference>
<dbReference type="FunFam" id="3.30.70.270:FF:000001">
    <property type="entry name" value="Diguanylate cyclase domain protein"/>
    <property type="match status" value="1"/>
</dbReference>
<dbReference type="Gene3D" id="3.30.450.20">
    <property type="entry name" value="PAS domain"/>
    <property type="match status" value="1"/>
</dbReference>
<proteinExistence type="predicted"/>
<dbReference type="SMART" id="SM00052">
    <property type="entry name" value="EAL"/>
    <property type="match status" value="1"/>
</dbReference>
<feature type="transmembrane region" description="Helical" evidence="2">
    <location>
        <begin position="150"/>
        <end position="169"/>
    </location>
</feature>
<dbReference type="InterPro" id="IPR035965">
    <property type="entry name" value="PAS-like_dom_sf"/>
</dbReference>
<dbReference type="InterPro" id="IPR043128">
    <property type="entry name" value="Rev_trsase/Diguanyl_cyclase"/>
</dbReference>
<dbReference type="SUPFAM" id="SSF55073">
    <property type="entry name" value="Nucleotide cyclase"/>
    <property type="match status" value="1"/>
</dbReference>
<feature type="domain" description="GGDEF" evidence="4">
    <location>
        <begin position="391"/>
        <end position="524"/>
    </location>
</feature>
<evidence type="ECO:0000259" key="3">
    <source>
        <dbReference type="PROSITE" id="PS50883"/>
    </source>
</evidence>
<keyword evidence="1" id="KW-0175">Coiled coil</keyword>
<dbReference type="PANTHER" id="PTHR44757">
    <property type="entry name" value="DIGUANYLATE CYCLASE DGCP"/>
    <property type="match status" value="1"/>
</dbReference>
<dbReference type="Gene3D" id="3.30.70.270">
    <property type="match status" value="1"/>
</dbReference>
<dbReference type="SUPFAM" id="SSF55785">
    <property type="entry name" value="PYP-like sensor domain (PAS domain)"/>
    <property type="match status" value="1"/>
</dbReference>
<dbReference type="CDD" id="cd01948">
    <property type="entry name" value="EAL"/>
    <property type="match status" value="1"/>
</dbReference>
<sequence>MGISSESGFTADAHEATDEKVLRAHVDSLFRQPATLIPGGEFTGAAAACFAGMIAGSTALLLCGALILVSGAIRWGVQIYYQRQEAPLASEADVASWMRAYSILSWTSSGMVGLFGWLGTLTDITGVQLLAACVVLAATATTGRSGAEPRLVLGQCALLLFPLAAAWLVMQDTVFAVLALLAIAYFALQFRIARSIHDLTFGSLAAAARTTALVERLEQKNNQLEEQDALLRAQTLRFDAALSNMAQGLAMFDADLRMLVCNKRYIEVYGFDPDVIKPGVTLRDITEHFINRGNSNADPEVYYERQRMQLTRNEPLVFSRQLGDGRTIEVNYRPMQGGGYVVTTEDVTVQRQANDRIAHMASHDPLTDLINRAELPQRLGKALSDAESSGGELAVLCLDLDRFKGVNDSLGHPTGDALLQAVAGRLRKLVRPRDTVARLGGDEFVCIVGGLETRDNVAKLAARVIEALTRPFEVNGHNVQIGCSIGVAMAPHDGLDPDQLLRHADVALYRAKSEGRGRFVFFGPDMERVMRERRELEADLRAGVGRGEFELHYQPLVKVGTREVVGCEALMRWAHPTRGLMMPQDFIPLAEECGLIGPLGDWAIRHACNVATQWPDHIKIAVNVSPLQFRSDALLHTVVSALAQSGLDPVRLELEITEAVLLRDSEETLATLNKLRDLGVRIVMDDFGTGYSSLSYLRVFPFDKIKIDRSFVRDDAGRGDCHAIIEAVTNLATGLGMTTTVEGIESEEQMSAVLDRGCTEAQGYLFSHPLPIEELRGVLGQSDRRAA</sequence>
<keyword evidence="2" id="KW-0812">Transmembrane</keyword>
<feature type="transmembrane region" description="Helical" evidence="2">
    <location>
        <begin position="175"/>
        <end position="193"/>
    </location>
</feature>
<evidence type="ECO:0000313" key="6">
    <source>
        <dbReference type="Proteomes" id="UP000192934"/>
    </source>
</evidence>
<dbReference type="Pfam" id="PF00990">
    <property type="entry name" value="GGDEF"/>
    <property type="match status" value="1"/>
</dbReference>
<dbReference type="SMART" id="SM00267">
    <property type="entry name" value="GGDEF"/>
    <property type="match status" value="1"/>
</dbReference>
<gene>
    <name evidence="5" type="ORF">SAMN06295910_0721</name>
</gene>
<dbReference type="EMBL" id="LT840185">
    <property type="protein sequence ID" value="SMF61728.1"/>
    <property type="molecule type" value="Genomic_DNA"/>
</dbReference>
<dbReference type="RefSeq" id="WP_085217557.1">
    <property type="nucleotide sequence ID" value="NZ_LT840185.1"/>
</dbReference>
<evidence type="ECO:0000256" key="1">
    <source>
        <dbReference type="SAM" id="Coils"/>
    </source>
</evidence>
<dbReference type="CDD" id="cd01949">
    <property type="entry name" value="GGDEF"/>
    <property type="match status" value="1"/>
</dbReference>
<feature type="coiled-coil region" evidence="1">
    <location>
        <begin position="207"/>
        <end position="237"/>
    </location>
</feature>
<dbReference type="NCBIfam" id="TIGR00254">
    <property type="entry name" value="GGDEF"/>
    <property type="match status" value="1"/>
</dbReference>
<dbReference type="GO" id="GO:0003824">
    <property type="term" value="F:catalytic activity"/>
    <property type="evidence" value="ECO:0007669"/>
    <property type="project" value="UniProtKB-ARBA"/>
</dbReference>
<evidence type="ECO:0000313" key="5">
    <source>
        <dbReference type="EMBL" id="SMF61728.1"/>
    </source>
</evidence>
<keyword evidence="2" id="KW-1133">Transmembrane helix</keyword>
<dbReference type="STRING" id="941907.SAMN06295910_0721"/>
<protein>
    <submittedName>
        <fullName evidence="5">Diguanylate cyclase (GGDEF) domain-containing protein</fullName>
    </submittedName>
</protein>
<feature type="transmembrane region" description="Helical" evidence="2">
    <location>
        <begin position="45"/>
        <end position="77"/>
    </location>
</feature>
<dbReference type="SUPFAM" id="SSF141868">
    <property type="entry name" value="EAL domain-like"/>
    <property type="match status" value="1"/>
</dbReference>
<dbReference type="PROSITE" id="PS50883">
    <property type="entry name" value="EAL"/>
    <property type="match status" value="1"/>
</dbReference>
<keyword evidence="2" id="KW-0472">Membrane</keyword>
<evidence type="ECO:0000256" key="2">
    <source>
        <dbReference type="SAM" id="Phobius"/>
    </source>
</evidence>
<keyword evidence="6" id="KW-1185">Reference proteome</keyword>
<dbReference type="Pfam" id="PF12860">
    <property type="entry name" value="PAS_7"/>
    <property type="match status" value="1"/>
</dbReference>
<dbReference type="InterPro" id="IPR001633">
    <property type="entry name" value="EAL_dom"/>
</dbReference>
<organism evidence="5 6">
    <name type="scientific">Allosphingosinicella indica</name>
    <dbReference type="NCBI Taxonomy" id="941907"/>
    <lineage>
        <taxon>Bacteria</taxon>
        <taxon>Pseudomonadati</taxon>
        <taxon>Pseudomonadota</taxon>
        <taxon>Alphaproteobacteria</taxon>
        <taxon>Sphingomonadales</taxon>
        <taxon>Sphingomonadaceae</taxon>
        <taxon>Allosphingosinicella</taxon>
    </lineage>
</organism>
<dbReference type="Gene3D" id="3.20.20.450">
    <property type="entry name" value="EAL domain"/>
    <property type="match status" value="1"/>
</dbReference>
<dbReference type="InterPro" id="IPR000160">
    <property type="entry name" value="GGDEF_dom"/>
</dbReference>
<evidence type="ECO:0000259" key="4">
    <source>
        <dbReference type="PROSITE" id="PS50887"/>
    </source>
</evidence>
<feature type="transmembrane region" description="Helical" evidence="2">
    <location>
        <begin position="124"/>
        <end position="143"/>
    </location>
</feature>
<dbReference type="Pfam" id="PF00563">
    <property type="entry name" value="EAL"/>
    <property type="match status" value="1"/>
</dbReference>
<dbReference type="InterPro" id="IPR029787">
    <property type="entry name" value="Nucleotide_cyclase"/>
</dbReference>
<feature type="domain" description="EAL" evidence="3">
    <location>
        <begin position="533"/>
        <end position="783"/>
    </location>
</feature>
<reference evidence="6" key="1">
    <citation type="submission" date="2017-04" db="EMBL/GenBank/DDBJ databases">
        <authorList>
            <person name="Varghese N."/>
            <person name="Submissions S."/>
        </authorList>
    </citation>
    <scope>NUCLEOTIDE SEQUENCE [LARGE SCALE GENOMIC DNA]</scope>
    <source>
        <strain evidence="6">Dd16</strain>
    </source>
</reference>
<dbReference type="PANTHER" id="PTHR44757:SF2">
    <property type="entry name" value="BIOFILM ARCHITECTURE MAINTENANCE PROTEIN MBAA"/>
    <property type="match status" value="1"/>
</dbReference>
<dbReference type="PROSITE" id="PS50887">
    <property type="entry name" value="GGDEF"/>
    <property type="match status" value="1"/>
</dbReference>
<name>A0A1X7G038_9SPHN</name>